<protein>
    <submittedName>
        <fullName evidence="1">Uncharacterized protein</fullName>
    </submittedName>
</protein>
<evidence type="ECO:0000313" key="1">
    <source>
        <dbReference type="EMBL" id="EDN80569.1"/>
    </source>
</evidence>
<accession>A7BBJ5</accession>
<reference evidence="1" key="1">
    <citation type="submission" date="2007-04" db="EMBL/GenBank/DDBJ databases">
        <authorList>
            <person name="Fulton L."/>
            <person name="Clifton S."/>
            <person name="Fulton B."/>
            <person name="Xu J."/>
            <person name="Minx P."/>
            <person name="Pepin K.H."/>
            <person name="Johnson M."/>
            <person name="Thiruvilangam P."/>
            <person name="Bhonagiri V."/>
            <person name="Nash W.E."/>
            <person name="Mardis E.R."/>
            <person name="Wilson R.K."/>
        </authorList>
    </citation>
    <scope>NUCLEOTIDE SEQUENCE [LARGE SCALE GENOMIC DNA]</scope>
    <source>
        <strain evidence="1">ATCC 17982</strain>
    </source>
</reference>
<reference evidence="1" key="2">
    <citation type="submission" date="2015-05" db="EMBL/GenBank/DDBJ databases">
        <title>Draft genome sequence of Actinomyces odontolyticus (ATCC 17982).</title>
        <authorList>
            <person name="Sudarsanam P."/>
            <person name="Ley R."/>
            <person name="Guruge J."/>
            <person name="Turnbaugh P.J."/>
            <person name="Mahowald M."/>
            <person name="Liep D."/>
            <person name="Gordon J."/>
        </authorList>
    </citation>
    <scope>NUCLEOTIDE SEQUENCE</scope>
    <source>
        <strain evidence="1">ATCC 17982</strain>
    </source>
</reference>
<name>A7BBJ5_9ACTO</name>
<dbReference type="AlphaFoldDB" id="A7BBJ5"/>
<sequence>MRALSPWAHGRPSMCAPRCTNRAQFDGPKRSIPSRNVAISTMRFRCLKSCRRKCVRDCQGPRTRC</sequence>
<organism evidence="1 2">
    <name type="scientific">Schaalia dentiphila ATCC 17982</name>
    <dbReference type="NCBI Taxonomy" id="411466"/>
    <lineage>
        <taxon>Bacteria</taxon>
        <taxon>Bacillati</taxon>
        <taxon>Actinomycetota</taxon>
        <taxon>Actinomycetes</taxon>
        <taxon>Actinomycetales</taxon>
        <taxon>Actinomycetaceae</taxon>
        <taxon>Schaalia</taxon>
        <taxon>Schaalia dentiphila</taxon>
    </lineage>
</organism>
<gene>
    <name evidence="1" type="ORF">ACTODO_01016</name>
</gene>
<keyword evidence="2" id="KW-1185">Reference proteome</keyword>
<dbReference type="EMBL" id="AAYI02000004">
    <property type="protein sequence ID" value="EDN80569.1"/>
    <property type="molecule type" value="Genomic_DNA"/>
</dbReference>
<dbReference type="HOGENOM" id="CLU_2839872_0_0_11"/>
<dbReference type="Proteomes" id="UP000003553">
    <property type="component" value="Unassembled WGS sequence"/>
</dbReference>
<comment type="caution">
    <text evidence="1">The sequence shown here is derived from an EMBL/GenBank/DDBJ whole genome shotgun (WGS) entry which is preliminary data.</text>
</comment>
<evidence type="ECO:0000313" key="2">
    <source>
        <dbReference type="Proteomes" id="UP000003553"/>
    </source>
</evidence>
<proteinExistence type="predicted"/>